<dbReference type="Proteomes" id="UP000625711">
    <property type="component" value="Unassembled WGS sequence"/>
</dbReference>
<sequence length="176" mass="20237">MIYNHHNKTIFGKKRIEWASMLFSGFLLFICVGTLVTFIVLAAQAKEKRRLSSRKYNTRFIPLLTTDPIDEEFQETTTLREIPVQPDVLNLFTTNQSKIQVENIGLFNISDNNNGILLIPSWESNNELIVNTQIINLDNLNNSNSWKENKTIQINIFAVKLNSSSDINIFMNITKT</sequence>
<dbReference type="AlphaFoldDB" id="A0A834M185"/>
<organism evidence="2 3">
    <name type="scientific">Rhynchophorus ferrugineus</name>
    <name type="common">Red palm weevil</name>
    <name type="synonym">Curculio ferrugineus</name>
    <dbReference type="NCBI Taxonomy" id="354439"/>
    <lineage>
        <taxon>Eukaryota</taxon>
        <taxon>Metazoa</taxon>
        <taxon>Ecdysozoa</taxon>
        <taxon>Arthropoda</taxon>
        <taxon>Hexapoda</taxon>
        <taxon>Insecta</taxon>
        <taxon>Pterygota</taxon>
        <taxon>Neoptera</taxon>
        <taxon>Endopterygota</taxon>
        <taxon>Coleoptera</taxon>
        <taxon>Polyphaga</taxon>
        <taxon>Cucujiformia</taxon>
        <taxon>Curculionidae</taxon>
        <taxon>Dryophthorinae</taxon>
        <taxon>Rhynchophorus</taxon>
    </lineage>
</organism>
<reference evidence="2" key="1">
    <citation type="submission" date="2020-08" db="EMBL/GenBank/DDBJ databases">
        <title>Genome sequencing and assembly of the red palm weevil Rhynchophorus ferrugineus.</title>
        <authorList>
            <person name="Dias G.B."/>
            <person name="Bergman C.M."/>
            <person name="Manee M."/>
        </authorList>
    </citation>
    <scope>NUCLEOTIDE SEQUENCE</scope>
    <source>
        <strain evidence="2">AA-2017</strain>
        <tissue evidence="2">Whole larva</tissue>
    </source>
</reference>
<name>A0A834M185_RHYFE</name>
<dbReference type="EMBL" id="JAACXV010014465">
    <property type="protein sequence ID" value="KAF7267133.1"/>
    <property type="molecule type" value="Genomic_DNA"/>
</dbReference>
<gene>
    <name evidence="2" type="ORF">GWI33_019626</name>
</gene>
<protein>
    <submittedName>
        <fullName evidence="2">Uncharacterized protein</fullName>
    </submittedName>
</protein>
<accession>A0A834M185</accession>
<feature type="transmembrane region" description="Helical" evidence="1">
    <location>
        <begin position="20"/>
        <end position="45"/>
    </location>
</feature>
<evidence type="ECO:0000256" key="1">
    <source>
        <dbReference type="SAM" id="Phobius"/>
    </source>
</evidence>
<proteinExistence type="predicted"/>
<keyword evidence="1" id="KW-0812">Transmembrane</keyword>
<keyword evidence="3" id="KW-1185">Reference proteome</keyword>
<evidence type="ECO:0000313" key="2">
    <source>
        <dbReference type="EMBL" id="KAF7267133.1"/>
    </source>
</evidence>
<keyword evidence="1" id="KW-0472">Membrane</keyword>
<evidence type="ECO:0000313" key="3">
    <source>
        <dbReference type="Proteomes" id="UP000625711"/>
    </source>
</evidence>
<keyword evidence="1" id="KW-1133">Transmembrane helix</keyword>
<comment type="caution">
    <text evidence="2">The sequence shown here is derived from an EMBL/GenBank/DDBJ whole genome shotgun (WGS) entry which is preliminary data.</text>
</comment>